<organism evidence="1 4">
    <name type="scientific">Dyadobacter chenhuakuii</name>
    <dbReference type="NCBI Taxonomy" id="2909339"/>
    <lineage>
        <taxon>Bacteria</taxon>
        <taxon>Pseudomonadati</taxon>
        <taxon>Bacteroidota</taxon>
        <taxon>Cytophagia</taxon>
        <taxon>Cytophagales</taxon>
        <taxon>Spirosomataceae</taxon>
        <taxon>Dyadobacter</taxon>
    </lineage>
</organism>
<evidence type="ECO:0000313" key="4">
    <source>
        <dbReference type="Proteomes" id="UP001139411"/>
    </source>
</evidence>
<proteinExistence type="predicted"/>
<dbReference type="Proteomes" id="UP001139411">
    <property type="component" value="Unassembled WGS sequence"/>
</dbReference>
<evidence type="ECO:0000313" key="1">
    <source>
        <dbReference type="EMBL" id="MCF2501642.1"/>
    </source>
</evidence>
<dbReference type="Proteomes" id="UP001055420">
    <property type="component" value="Chromosome"/>
</dbReference>
<accession>A0A9X1QJK7</accession>
<reference evidence="1" key="1">
    <citation type="submission" date="2022-01" db="EMBL/GenBank/DDBJ databases">
        <title>Novel species in genus Dyadobacter.</title>
        <authorList>
            <person name="Ma C."/>
        </authorList>
    </citation>
    <scope>NUCLEOTIDE SEQUENCE</scope>
    <source>
        <strain evidence="2">CY22</strain>
        <strain evidence="1">CY357</strain>
    </source>
</reference>
<dbReference type="EMBL" id="CP098805">
    <property type="protein sequence ID" value="USJ30517.1"/>
    <property type="molecule type" value="Genomic_DNA"/>
</dbReference>
<keyword evidence="3" id="KW-1185">Reference proteome</keyword>
<dbReference type="EMBL" id="JAKFFV010000024">
    <property type="protein sequence ID" value="MCF2501642.1"/>
    <property type="molecule type" value="Genomic_DNA"/>
</dbReference>
<protein>
    <submittedName>
        <fullName evidence="1">Uncharacterized protein</fullName>
    </submittedName>
</protein>
<gene>
    <name evidence="1" type="ORF">L0661_25215</name>
    <name evidence="2" type="ORF">NFI80_21995</name>
</gene>
<dbReference type="RefSeq" id="WP_026628618.1">
    <property type="nucleotide sequence ID" value="NZ_CP098805.1"/>
</dbReference>
<evidence type="ECO:0000313" key="3">
    <source>
        <dbReference type="Proteomes" id="UP001055420"/>
    </source>
</evidence>
<name>A0A9X1QJK7_9BACT</name>
<evidence type="ECO:0000313" key="2">
    <source>
        <dbReference type="EMBL" id="USJ30517.1"/>
    </source>
</evidence>
<dbReference type="AlphaFoldDB" id="A0A9X1QJK7"/>
<sequence>MIATLGNNAINTLKPGAVLTVSDAQNEMDAQKEIADFLQMSNRTDLSYFSISENYFLLYSKSDSPVSGIA</sequence>